<evidence type="ECO:0000256" key="1">
    <source>
        <dbReference type="SAM" id="MobiDB-lite"/>
    </source>
</evidence>
<keyword evidence="3" id="KW-1185">Reference proteome</keyword>
<dbReference type="Proteomes" id="UP000011625">
    <property type="component" value="Unassembled WGS sequence"/>
</dbReference>
<feature type="compositionally biased region" description="Basic and acidic residues" evidence="1">
    <location>
        <begin position="44"/>
        <end position="86"/>
    </location>
</feature>
<dbReference type="EMBL" id="AOME01000013">
    <property type="protein sequence ID" value="EMA55535.1"/>
    <property type="molecule type" value="Genomic_DNA"/>
</dbReference>
<dbReference type="PATRIC" id="fig|1227456.3.peg.455"/>
<name>M0NFU6_9EURY</name>
<organism evidence="2 3">
    <name type="scientific">Halococcus salifodinae DSM 8989</name>
    <dbReference type="NCBI Taxonomy" id="1227456"/>
    <lineage>
        <taxon>Archaea</taxon>
        <taxon>Methanobacteriati</taxon>
        <taxon>Methanobacteriota</taxon>
        <taxon>Stenosarchaea group</taxon>
        <taxon>Halobacteria</taxon>
        <taxon>Halobacteriales</taxon>
        <taxon>Halococcaceae</taxon>
        <taxon>Halococcus</taxon>
    </lineage>
</organism>
<accession>M0NFU6</accession>
<gene>
    <name evidence="2" type="ORF">C450_02174</name>
</gene>
<comment type="caution">
    <text evidence="2">The sequence shown here is derived from an EMBL/GenBank/DDBJ whole genome shotgun (WGS) entry which is preliminary data.</text>
</comment>
<dbReference type="AlphaFoldDB" id="M0NFU6"/>
<evidence type="ECO:0000313" key="3">
    <source>
        <dbReference type="Proteomes" id="UP000011625"/>
    </source>
</evidence>
<protein>
    <submittedName>
        <fullName evidence="2">Uncharacterized protein</fullName>
    </submittedName>
</protein>
<reference evidence="2 3" key="1">
    <citation type="journal article" date="2014" name="PLoS Genet.">
        <title>Phylogenetically driven sequencing of extremely halophilic archaea reveals strategies for static and dynamic osmo-response.</title>
        <authorList>
            <person name="Becker E.A."/>
            <person name="Seitzer P.M."/>
            <person name="Tritt A."/>
            <person name="Larsen D."/>
            <person name="Krusor M."/>
            <person name="Yao A.I."/>
            <person name="Wu D."/>
            <person name="Madern D."/>
            <person name="Eisen J.A."/>
            <person name="Darling A.E."/>
            <person name="Facciotti M.T."/>
        </authorList>
    </citation>
    <scope>NUCLEOTIDE SEQUENCE [LARGE SCALE GENOMIC DNA]</scope>
    <source>
        <strain evidence="2 3">DSM 8989</strain>
    </source>
</reference>
<proteinExistence type="predicted"/>
<feature type="compositionally biased region" description="Pro residues" evidence="1">
    <location>
        <begin position="21"/>
        <end position="31"/>
    </location>
</feature>
<evidence type="ECO:0000313" key="2">
    <source>
        <dbReference type="EMBL" id="EMA55535.1"/>
    </source>
</evidence>
<feature type="region of interest" description="Disordered" evidence="1">
    <location>
        <begin position="18"/>
        <end position="86"/>
    </location>
</feature>
<sequence length="86" mass="9318">MLRCSLLTRPAASFARLALHPPGPQTAPPPHAAVVAESGGSARSDSRAENRHDTDHDVQSRGRDRCLYEGGDECRNTGPEPEKTER</sequence>